<dbReference type="EMBL" id="MF580955">
    <property type="protein sequence ID" value="AUO78923.1"/>
    <property type="molecule type" value="Genomic_DNA"/>
</dbReference>
<evidence type="ECO:0000256" key="1">
    <source>
        <dbReference type="SAM" id="MobiDB-lite"/>
    </source>
</evidence>
<evidence type="ECO:0000259" key="2">
    <source>
        <dbReference type="PROSITE" id="PS50943"/>
    </source>
</evidence>
<dbReference type="InterPro" id="IPR001387">
    <property type="entry name" value="Cro/C1-type_HTH"/>
</dbReference>
<dbReference type="CDD" id="cd00093">
    <property type="entry name" value="HTH_XRE"/>
    <property type="match status" value="1"/>
</dbReference>
<accession>A0A2I6UG03</accession>
<dbReference type="KEGG" id="vg:40236117"/>
<keyword evidence="4" id="KW-1185">Reference proteome</keyword>
<dbReference type="PROSITE" id="PS50943">
    <property type="entry name" value="HTH_CROC1"/>
    <property type="match status" value="1"/>
</dbReference>
<dbReference type="Gene3D" id="1.10.260.40">
    <property type="entry name" value="lambda repressor-like DNA-binding domains"/>
    <property type="match status" value="1"/>
</dbReference>
<organism evidence="3 4">
    <name type="scientific">Salinibacter phage M1EM-1</name>
    <dbReference type="NCBI Taxonomy" id="2681616"/>
    <lineage>
        <taxon>Viruses</taxon>
        <taxon>Duplodnaviria</taxon>
        <taxon>Heunggongvirae</taxon>
        <taxon>Uroviricota</taxon>
        <taxon>Caudoviricetes</taxon>
        <taxon>Holosalinivirus</taxon>
        <taxon>Holosalinivirus M1EM1</taxon>
    </lineage>
</organism>
<dbReference type="GO" id="GO:0003677">
    <property type="term" value="F:DNA binding"/>
    <property type="evidence" value="ECO:0007669"/>
    <property type="project" value="UniProtKB-KW"/>
</dbReference>
<keyword evidence="3" id="KW-0238">DNA-binding</keyword>
<dbReference type="InterPro" id="IPR010982">
    <property type="entry name" value="Lambda_DNA-bd_dom_sf"/>
</dbReference>
<protein>
    <submittedName>
        <fullName evidence="3">DNA-binding HTH domain-containing protein</fullName>
    </submittedName>
</protein>
<feature type="region of interest" description="Disordered" evidence="1">
    <location>
        <begin position="213"/>
        <end position="238"/>
    </location>
</feature>
<reference evidence="3 4" key="1">
    <citation type="submission" date="2017-07" db="EMBL/GenBank/DDBJ databases">
        <title>Characterization of ecologically diverse viruses infecting co-occurring strains of cosmopolitan hyperhalophilic Bacteroidetes.</title>
        <authorList>
            <person name="Villamor J."/>
            <person name="Ramos-Barbero M.D."/>
            <person name="Gonzalez-Torres P."/>
            <person name="Gabaldon T."/>
            <person name="Rollesso-Mora R."/>
            <person name="Meseguer I."/>
            <person name="Martinez-Garcia M."/>
            <person name="Santos F."/>
            <person name="Anton J."/>
        </authorList>
    </citation>
    <scope>NUCLEOTIDE SEQUENCE [LARGE SCALE GENOMIC DNA]</scope>
</reference>
<feature type="domain" description="HTH cro/C1-type" evidence="2">
    <location>
        <begin position="4"/>
        <end position="42"/>
    </location>
</feature>
<dbReference type="Proteomes" id="UP000259847">
    <property type="component" value="Segment"/>
</dbReference>
<name>A0A2I6UG03_9CAUD</name>
<dbReference type="SMART" id="SM00530">
    <property type="entry name" value="HTH_XRE"/>
    <property type="match status" value="1"/>
</dbReference>
<sequence length="238" mass="25665">MSDIRELREEADLTQKQAGELLGIPVTTFGAYERGERSPTYEEGVRLREELAEAAGVSLGHSPHVVTIQMPPAAAGRGGAGSGEPIEVQIDERLFEGTEIGAERSDFYLLQGSGLEPLLSHGQAIGVDPCERVLGDDLYVWWCSEGEGYAAGLLSSVRGGLQLETKGPNPTSTFLRHLGESRYRTPEGEESTIEIQGRVVGATMNPSRVLAEIREGRGEAPGASRPSPRVDREERPVV</sequence>
<dbReference type="SUPFAM" id="SSF47413">
    <property type="entry name" value="lambda repressor-like DNA-binding domains"/>
    <property type="match status" value="1"/>
</dbReference>
<dbReference type="RefSeq" id="YP_009639326.1">
    <property type="nucleotide sequence ID" value="NC_042348.1"/>
</dbReference>
<proteinExistence type="predicted"/>
<dbReference type="GeneID" id="40236117"/>
<feature type="compositionally biased region" description="Basic and acidic residues" evidence="1">
    <location>
        <begin position="228"/>
        <end position="238"/>
    </location>
</feature>
<evidence type="ECO:0000313" key="4">
    <source>
        <dbReference type="Proteomes" id="UP000259847"/>
    </source>
</evidence>
<evidence type="ECO:0000313" key="3">
    <source>
        <dbReference type="EMBL" id="AUO78923.1"/>
    </source>
</evidence>
<dbReference type="Pfam" id="PF01381">
    <property type="entry name" value="HTH_3"/>
    <property type="match status" value="1"/>
</dbReference>